<dbReference type="EMBL" id="CABFMQ020000120">
    <property type="protein sequence ID" value="VTZ52026.1"/>
    <property type="molecule type" value="Genomic_DNA"/>
</dbReference>
<dbReference type="SUPFAM" id="SSF48179">
    <property type="entry name" value="6-phosphogluconate dehydrogenase C-terminal domain-like"/>
    <property type="match status" value="2"/>
</dbReference>
<keyword evidence="2" id="KW-0276">Fatty acid metabolism</keyword>
<comment type="catalytic activity">
    <reaction evidence="7">
        <text>a (3S)-3-hydroxyacyl-CoA + NAD(+) = a 3-oxoacyl-CoA + NADH + H(+)</text>
        <dbReference type="Rhea" id="RHEA:22432"/>
        <dbReference type="ChEBI" id="CHEBI:15378"/>
        <dbReference type="ChEBI" id="CHEBI:57318"/>
        <dbReference type="ChEBI" id="CHEBI:57540"/>
        <dbReference type="ChEBI" id="CHEBI:57945"/>
        <dbReference type="ChEBI" id="CHEBI:90726"/>
        <dbReference type="EC" id="1.1.1.35"/>
    </reaction>
</comment>
<dbReference type="InterPro" id="IPR036291">
    <property type="entry name" value="NAD(P)-bd_dom_sf"/>
</dbReference>
<dbReference type="Pfam" id="PF02737">
    <property type="entry name" value="3HCDH_N"/>
    <property type="match status" value="1"/>
</dbReference>
<evidence type="ECO:0000313" key="11">
    <source>
        <dbReference type="Proteomes" id="UP000485880"/>
    </source>
</evidence>
<dbReference type="Gene3D" id="3.90.226.10">
    <property type="entry name" value="2-enoyl-CoA Hydratase, Chain A, domain 1"/>
    <property type="match status" value="1"/>
</dbReference>
<accession>A0A8B6MD08</accession>
<dbReference type="GO" id="GO:0006635">
    <property type="term" value="P:fatty acid beta-oxidation"/>
    <property type="evidence" value="ECO:0007669"/>
    <property type="project" value="UniProtKB-UniPathway"/>
</dbReference>
<dbReference type="Gene3D" id="3.40.50.720">
    <property type="entry name" value="NAD(P)-binding Rossmann-like Domain"/>
    <property type="match status" value="1"/>
</dbReference>
<dbReference type="SUPFAM" id="SSF52096">
    <property type="entry name" value="ClpP/crotonase"/>
    <property type="match status" value="1"/>
</dbReference>
<dbReference type="AlphaFoldDB" id="A0A8B6MD08"/>
<dbReference type="InterPro" id="IPR006176">
    <property type="entry name" value="3-OHacyl-CoA_DH_NAD-bd"/>
</dbReference>
<dbReference type="Pfam" id="PF00378">
    <property type="entry name" value="ECH_1"/>
    <property type="match status" value="1"/>
</dbReference>
<keyword evidence="5" id="KW-0520">NAD</keyword>
<dbReference type="Proteomes" id="UP000485880">
    <property type="component" value="Unassembled WGS sequence"/>
</dbReference>
<dbReference type="GO" id="GO:0070403">
    <property type="term" value="F:NAD+ binding"/>
    <property type="evidence" value="ECO:0007669"/>
    <property type="project" value="InterPro"/>
</dbReference>
<dbReference type="Gene3D" id="1.10.1040.50">
    <property type="match status" value="1"/>
</dbReference>
<dbReference type="InterPro" id="IPR008927">
    <property type="entry name" value="6-PGluconate_DH-like_C_sf"/>
</dbReference>
<feature type="domain" description="3-hydroxyacyl-CoA dehydrogenase C-terminal" evidence="8">
    <location>
        <begin position="192"/>
        <end position="293"/>
    </location>
</feature>
<evidence type="ECO:0000259" key="9">
    <source>
        <dbReference type="Pfam" id="PF02737"/>
    </source>
</evidence>
<name>A0A8B6MD08_METTU</name>
<protein>
    <submittedName>
        <fullName evidence="10">3-hydroxyacyl-CoA dehydrogenase NAD-binding</fullName>
    </submittedName>
</protein>
<dbReference type="InterPro" id="IPR001753">
    <property type="entry name" value="Enoyl-CoA_hydra/iso"/>
</dbReference>
<feature type="domain" description="3-hydroxyacyl-CoA dehydrogenase NAD binding" evidence="9">
    <location>
        <begin position="6"/>
        <end position="189"/>
    </location>
</feature>
<dbReference type="RefSeq" id="WP_174513699.1">
    <property type="nucleotide sequence ID" value="NZ_CABFMQ020000120.1"/>
</dbReference>
<evidence type="ECO:0000256" key="3">
    <source>
        <dbReference type="ARBA" id="ARBA00022963"/>
    </source>
</evidence>
<evidence type="ECO:0000313" key="10">
    <source>
        <dbReference type="EMBL" id="VTZ52026.1"/>
    </source>
</evidence>
<dbReference type="SUPFAM" id="SSF51735">
    <property type="entry name" value="NAD(P)-binding Rossmann-fold domains"/>
    <property type="match status" value="1"/>
</dbReference>
<evidence type="ECO:0000256" key="6">
    <source>
        <dbReference type="ARBA" id="ARBA00023098"/>
    </source>
</evidence>
<keyword evidence="6" id="KW-0443">Lipid metabolism</keyword>
<keyword evidence="3" id="KW-0442">Lipid degradation</keyword>
<keyword evidence="4" id="KW-0560">Oxidoreductase</keyword>
<dbReference type="CDD" id="cd06558">
    <property type="entry name" value="crotonase-like"/>
    <property type="match status" value="1"/>
</dbReference>
<dbReference type="UniPathway" id="UPA00659"/>
<dbReference type="PANTHER" id="PTHR48075:SF7">
    <property type="entry name" value="3-HYDROXYACYL-COA DEHYDROGENASE-RELATED"/>
    <property type="match status" value="1"/>
</dbReference>
<feature type="domain" description="3-hydroxyacyl-CoA dehydrogenase C-terminal" evidence="8">
    <location>
        <begin position="344"/>
        <end position="395"/>
    </location>
</feature>
<evidence type="ECO:0000256" key="2">
    <source>
        <dbReference type="ARBA" id="ARBA00022832"/>
    </source>
</evidence>
<dbReference type="InterPro" id="IPR029045">
    <property type="entry name" value="ClpP/crotonase-like_dom_sf"/>
</dbReference>
<dbReference type="GO" id="GO:0003857">
    <property type="term" value="F:(3S)-3-hydroxyacyl-CoA dehydrogenase (NAD+) activity"/>
    <property type="evidence" value="ECO:0007669"/>
    <property type="project" value="UniProtKB-EC"/>
</dbReference>
<sequence length="773" mass="82829">MTEIKKVAVIGAGVMGASIAAHVANAGVPVVLLDIVAKDNPNRSAIAEGALEKLLKADPAPFMSKAAAKFVTTGNVEDNLDLLGDCDWIIEAVIERLDVKQALYARIEAARKPGGVVSSNTSTIPLATLVEGLPAGFAESFIITHFFNPPRYMRLLEVVGGEKSKPEALAAVSRFADVMLGKSIVRCKDRPGFIANRLGVYWLQTAVTEAFRSGLDVEEVDAIIGRPMGIPKTGVFGLLDLVGLDLMPHITASLAATLPKDDPFHAANTPVPLVAKLIAEGYTGRKGKGGFYRLNHEKGKLKEAIDLKTGEFRTSRKPELEAVAASGKDLVRLLDHDSTHGRYAWRVLGQTLAYAAALVGDAADEIESIDEAMRLGYNWKFGPFELIDQLGGAWFTAKLEAGGFAVPAMLGVADGRPFYRVHEGRRQALGLDGAYHDLLRPEGVIMLEDIKRAAKPVLRNGSAALWDIGDGVACFEFTTKMNAIDPDTLDLLMRSVHQVAKDYKALVIYNEGSNFSAGANLGLALFAANIAAWSEIENLVAQGQTVYRMLKYAPFPVVGAPSGLALGGGCEILLNCDAVQAHAETYMGLVEVGVGLIPGWGGCKEMLQRWFALGRLPKGPMPPISRVFEIIGMASVAKSAAEAKELLYLKSADGVTMNRYRLLADAKAKALKLAAGYAPPAPQTLNLPGRSAKAALKMAVESLARLGKATRHDVVVSTALADVLSGGDTDMMLPADEDALLKLERANFMRLIRHPDTLARIEHMLTTGKPLRN</sequence>
<dbReference type="PANTHER" id="PTHR48075">
    <property type="entry name" value="3-HYDROXYACYL-COA DEHYDROGENASE FAMILY PROTEIN"/>
    <property type="match status" value="1"/>
</dbReference>
<gene>
    <name evidence="10" type="ORF">MPC4_60115</name>
</gene>
<comment type="caution">
    <text evidence="10">The sequence shown here is derived from an EMBL/GenBank/DDBJ whole genome shotgun (WGS) entry which is preliminary data.</text>
</comment>
<reference evidence="10 11" key="1">
    <citation type="submission" date="2019-05" db="EMBL/GenBank/DDBJ databases">
        <authorList>
            <person name="Farhan Ul Haque M."/>
        </authorList>
    </citation>
    <scope>NUCLEOTIDE SEQUENCE [LARGE SCALE GENOMIC DNA]</scope>
    <source>
        <strain evidence="10">2</strain>
    </source>
</reference>
<dbReference type="InterPro" id="IPR006108">
    <property type="entry name" value="3HC_DH_C"/>
</dbReference>
<evidence type="ECO:0000256" key="7">
    <source>
        <dbReference type="ARBA" id="ARBA00049556"/>
    </source>
</evidence>
<proteinExistence type="predicted"/>
<comment type="pathway">
    <text evidence="1">Lipid metabolism; fatty acid beta-oxidation.</text>
</comment>
<keyword evidence="11" id="KW-1185">Reference proteome</keyword>
<evidence type="ECO:0000256" key="5">
    <source>
        <dbReference type="ARBA" id="ARBA00023027"/>
    </source>
</evidence>
<evidence type="ECO:0000259" key="8">
    <source>
        <dbReference type="Pfam" id="PF00725"/>
    </source>
</evidence>
<organism evidence="10 11">
    <name type="scientific">Methylocella tundrae</name>
    <dbReference type="NCBI Taxonomy" id="227605"/>
    <lineage>
        <taxon>Bacteria</taxon>
        <taxon>Pseudomonadati</taxon>
        <taxon>Pseudomonadota</taxon>
        <taxon>Alphaproteobacteria</taxon>
        <taxon>Hyphomicrobiales</taxon>
        <taxon>Beijerinckiaceae</taxon>
        <taxon>Methylocella</taxon>
    </lineage>
</organism>
<evidence type="ECO:0000256" key="4">
    <source>
        <dbReference type="ARBA" id="ARBA00023002"/>
    </source>
</evidence>
<dbReference type="Pfam" id="PF00725">
    <property type="entry name" value="3HCDH"/>
    <property type="match status" value="2"/>
</dbReference>
<evidence type="ECO:0000256" key="1">
    <source>
        <dbReference type="ARBA" id="ARBA00005005"/>
    </source>
</evidence>